<dbReference type="AlphaFoldDB" id="A0AAU7T645"/>
<dbReference type="RefSeq" id="WP_350274949.1">
    <property type="nucleotide sequence ID" value="NZ_CP158165.1"/>
</dbReference>
<organism evidence="1">
    <name type="scientific">Kribbella sp. HUAS MG21</name>
    <dbReference type="NCBI Taxonomy" id="3160966"/>
    <lineage>
        <taxon>Bacteria</taxon>
        <taxon>Bacillati</taxon>
        <taxon>Actinomycetota</taxon>
        <taxon>Actinomycetes</taxon>
        <taxon>Propionibacteriales</taxon>
        <taxon>Kribbellaceae</taxon>
        <taxon>Kribbella</taxon>
    </lineage>
</organism>
<evidence type="ECO:0000313" key="1">
    <source>
        <dbReference type="EMBL" id="XBV22103.1"/>
    </source>
</evidence>
<protein>
    <submittedName>
        <fullName evidence="1">Uncharacterized protein</fullName>
    </submittedName>
</protein>
<accession>A0AAU7T645</accession>
<sequence>MSRPLGGRRMALGLAGYGVQPLILGNLKPDNRDLVEALGGQVIELANGRGNLNVLAPCDALATAARLTGQARTWLTRALEILADRHDGVPVFADLPQVAHGTPSDIARSLSIAATSTSTATSPKSPP</sequence>
<name>A0AAU7T645_9ACTN</name>
<reference evidence="1" key="1">
    <citation type="submission" date="2024-06" db="EMBL/GenBank/DDBJ databases">
        <title>Kribbella sp. strain HUAS MG21 genome sequences.</title>
        <authorList>
            <person name="Mo P."/>
        </authorList>
    </citation>
    <scope>NUCLEOTIDE SEQUENCE</scope>
    <source>
        <strain evidence="1">HUAS MG21</strain>
    </source>
</reference>
<gene>
    <name evidence="1" type="ORF">ABN611_26490</name>
</gene>
<proteinExistence type="predicted"/>
<dbReference type="EMBL" id="CP158165">
    <property type="protein sequence ID" value="XBV22103.1"/>
    <property type="molecule type" value="Genomic_DNA"/>
</dbReference>